<dbReference type="RefSeq" id="WP_270046266.1">
    <property type="nucleotide sequence ID" value="NZ_JAPDOD010000084.1"/>
</dbReference>
<name>A0A9X3N1Y7_9ACTN</name>
<dbReference type="AlphaFoldDB" id="A0A9X3N1Y7"/>
<gene>
    <name evidence="1" type="ORF">OM076_42530</name>
</gene>
<evidence type="ECO:0000313" key="2">
    <source>
        <dbReference type="Proteomes" id="UP001149140"/>
    </source>
</evidence>
<proteinExistence type="predicted"/>
<keyword evidence="2" id="KW-1185">Reference proteome</keyword>
<dbReference type="Proteomes" id="UP001149140">
    <property type="component" value="Unassembled WGS sequence"/>
</dbReference>
<accession>A0A9X3N1Y7</accession>
<protein>
    <submittedName>
        <fullName evidence="1">Uncharacterized protein</fullName>
    </submittedName>
</protein>
<organism evidence="1 2">
    <name type="scientific">Solirubrobacter ginsenosidimutans</name>
    <dbReference type="NCBI Taxonomy" id="490573"/>
    <lineage>
        <taxon>Bacteria</taxon>
        <taxon>Bacillati</taxon>
        <taxon>Actinomycetota</taxon>
        <taxon>Thermoleophilia</taxon>
        <taxon>Solirubrobacterales</taxon>
        <taxon>Solirubrobacteraceae</taxon>
        <taxon>Solirubrobacter</taxon>
    </lineage>
</organism>
<evidence type="ECO:0000313" key="1">
    <source>
        <dbReference type="EMBL" id="MDA0167014.1"/>
    </source>
</evidence>
<dbReference type="EMBL" id="JAPDOD010000084">
    <property type="protein sequence ID" value="MDA0167014.1"/>
    <property type="molecule type" value="Genomic_DNA"/>
</dbReference>
<reference evidence="1" key="1">
    <citation type="submission" date="2022-10" db="EMBL/GenBank/DDBJ databases">
        <title>The WGS of Solirubrobacter ginsenosidimutans DSM 21036.</title>
        <authorList>
            <person name="Jiang Z."/>
        </authorList>
    </citation>
    <scope>NUCLEOTIDE SEQUENCE</scope>
    <source>
        <strain evidence="1">DSM 21036</strain>
    </source>
</reference>
<sequence>MKWAVFSALVCLVVAGWFLAIRSPEETAPFHFIESATSGGNVREGGGTMPPAFRSNPRSIRVKGNVVSVLVHCNRVATCDGYAELDSIRTGALLGIRDYHLKAGADTRVRIPVLPGMREKRVRLSWQQDVSGWSGGWYDLTLHRR</sequence>
<comment type="caution">
    <text evidence="1">The sequence shown here is derived from an EMBL/GenBank/DDBJ whole genome shotgun (WGS) entry which is preliminary data.</text>
</comment>